<keyword evidence="4" id="KW-1185">Reference proteome</keyword>
<dbReference type="Proteomes" id="UP000321261">
    <property type="component" value="Unassembled WGS sequence"/>
</dbReference>
<evidence type="ECO:0000259" key="2">
    <source>
        <dbReference type="PROSITE" id="PS51903"/>
    </source>
</evidence>
<proteinExistence type="predicted"/>
<protein>
    <submittedName>
        <fullName evidence="3">ClpA/ClpB-like protein</fullName>
    </submittedName>
</protein>
<feature type="domain" description="Clp R" evidence="2">
    <location>
        <begin position="15"/>
        <end position="84"/>
    </location>
</feature>
<dbReference type="EMBL" id="VIWU01000001">
    <property type="protein sequence ID" value="TWF74554.1"/>
    <property type="molecule type" value="Genomic_DNA"/>
</dbReference>
<dbReference type="InterPro" id="IPR004176">
    <property type="entry name" value="Clp_R_N"/>
</dbReference>
<evidence type="ECO:0000313" key="3">
    <source>
        <dbReference type="EMBL" id="TWF74554.1"/>
    </source>
</evidence>
<dbReference type="PROSITE" id="PS51903">
    <property type="entry name" value="CLP_R"/>
    <property type="match status" value="1"/>
</dbReference>
<accession>A0A561SI91</accession>
<dbReference type="Pfam" id="PF02861">
    <property type="entry name" value="Clp_N"/>
    <property type="match status" value="1"/>
</dbReference>
<evidence type="ECO:0000256" key="1">
    <source>
        <dbReference type="PROSITE-ProRule" id="PRU01251"/>
    </source>
</evidence>
<dbReference type="Gene3D" id="1.10.1780.10">
    <property type="entry name" value="Clp, N-terminal domain"/>
    <property type="match status" value="1"/>
</dbReference>
<gene>
    <name evidence="3" type="ORF">FHX44_11435</name>
</gene>
<keyword evidence="1" id="KW-0677">Repeat</keyword>
<comment type="caution">
    <text evidence="3">The sequence shown here is derived from an EMBL/GenBank/DDBJ whole genome shotgun (WGS) entry which is preliminary data.</text>
</comment>
<dbReference type="AlphaFoldDB" id="A0A561SI91"/>
<dbReference type="InterPro" id="IPR036628">
    <property type="entry name" value="Clp_N_dom_sf"/>
</dbReference>
<dbReference type="SUPFAM" id="SSF81923">
    <property type="entry name" value="Double Clp-N motif"/>
    <property type="match status" value="1"/>
</dbReference>
<organism evidence="3 4">
    <name type="scientific">Pseudonocardia hierapolitana</name>
    <dbReference type="NCBI Taxonomy" id="1128676"/>
    <lineage>
        <taxon>Bacteria</taxon>
        <taxon>Bacillati</taxon>
        <taxon>Actinomycetota</taxon>
        <taxon>Actinomycetes</taxon>
        <taxon>Pseudonocardiales</taxon>
        <taxon>Pseudonocardiaceae</taxon>
        <taxon>Pseudonocardia</taxon>
    </lineage>
</organism>
<name>A0A561SI91_9PSEU</name>
<dbReference type="RefSeq" id="WP_170308738.1">
    <property type="nucleotide sequence ID" value="NZ_VIWU01000001.1"/>
</dbReference>
<reference evidence="3 4" key="1">
    <citation type="submission" date="2019-06" db="EMBL/GenBank/DDBJ databases">
        <title>Sequencing the genomes of 1000 actinobacteria strains.</title>
        <authorList>
            <person name="Klenk H.-P."/>
        </authorList>
    </citation>
    <scope>NUCLEOTIDE SEQUENCE [LARGE SCALE GENOMIC DNA]</scope>
    <source>
        <strain evidence="3 4">DSM 45671</strain>
    </source>
</reference>
<sequence>MDLDSRNDPDFSRLAEAGTPRLKRILADSAQQAASRDHEFVGVEHVFLAMLADADSVPVQLLGRHVDLDAFRAELSSFLDGYNR</sequence>
<evidence type="ECO:0000313" key="4">
    <source>
        <dbReference type="Proteomes" id="UP000321261"/>
    </source>
</evidence>